<dbReference type="Proteomes" id="UP000202511">
    <property type="component" value="Segment"/>
</dbReference>
<sequence>MKKIKKGKAFLADRFPTRGGLPAICAAHLFWFLFFALVQGRRHIVPTRGQGADKDAAGRGTPTRARGSNGWGSRNIPKGHIRRRAPPWRRPQEVRHPTGLLWVADEAKPSSFLSRLDVFPPPPASPKSLVRHPLTVGSPPQRKKKPVVVDRPPKKLTMSRDARKSADGEKKKEYSRRKASTPSTTTKRRTMMTTPSTRSTTAWPSSTAITTRMATTAMTAATSPCTPAAPRSTRARGRRTTQTRTRKGPSATDAS</sequence>
<dbReference type="RefSeq" id="YP_009119543.1">
    <property type="nucleotide sequence ID" value="NC_026440.1"/>
</dbReference>
<evidence type="ECO:0000313" key="3">
    <source>
        <dbReference type="EMBL" id="AJF97308.1"/>
    </source>
</evidence>
<dbReference type="EMBL" id="KP136319">
    <property type="protein sequence ID" value="AJF97308.1"/>
    <property type="molecule type" value="Genomic_DNA"/>
</dbReference>
<evidence type="ECO:0000256" key="2">
    <source>
        <dbReference type="SAM" id="Phobius"/>
    </source>
</evidence>
<dbReference type="KEGG" id="vg:23462225"/>
<protein>
    <submittedName>
        <fullName evidence="3">Uncharacterized protein</fullName>
    </submittedName>
</protein>
<organism evidence="3 4">
    <name type="scientific">Pandoravirus inopinatum</name>
    <dbReference type="NCBI Taxonomy" id="1605721"/>
    <lineage>
        <taxon>Viruses</taxon>
        <taxon>Pandoravirus</taxon>
    </lineage>
</organism>
<feature type="compositionally biased region" description="Basic residues" evidence="1">
    <location>
        <begin position="77"/>
        <end position="87"/>
    </location>
</feature>
<feature type="compositionally biased region" description="Low complexity" evidence="1">
    <location>
        <begin position="180"/>
        <end position="232"/>
    </location>
</feature>
<feature type="region of interest" description="Disordered" evidence="1">
    <location>
        <begin position="121"/>
        <end position="255"/>
    </location>
</feature>
<dbReference type="GeneID" id="23462225"/>
<keyword evidence="2" id="KW-0812">Transmembrane</keyword>
<feature type="compositionally biased region" description="Basic and acidic residues" evidence="1">
    <location>
        <begin position="147"/>
        <end position="172"/>
    </location>
</feature>
<feature type="compositionally biased region" description="Basic residues" evidence="1">
    <location>
        <begin position="233"/>
        <end position="247"/>
    </location>
</feature>
<keyword evidence="2" id="KW-0472">Membrane</keyword>
<reference evidence="3 4" key="1">
    <citation type="journal article" date="2015" name="Parasitol. Res.">
        <title>Viruses in close associations with free-living amoebae.</title>
        <authorList>
            <person name="Scheid P."/>
        </authorList>
    </citation>
    <scope>NUCLEOTIDE SEQUENCE [LARGE SCALE GENOMIC DNA]</scope>
    <source>
        <strain evidence="3">KlaHel</strain>
    </source>
</reference>
<proteinExistence type="predicted"/>
<accession>A0A0B5IX52</accession>
<feature type="region of interest" description="Disordered" evidence="1">
    <location>
        <begin position="48"/>
        <end position="92"/>
    </location>
</feature>
<keyword evidence="2" id="KW-1133">Transmembrane helix</keyword>
<feature type="transmembrane region" description="Helical" evidence="2">
    <location>
        <begin position="21"/>
        <end position="38"/>
    </location>
</feature>
<evidence type="ECO:0000313" key="4">
    <source>
        <dbReference type="Proteomes" id="UP000202511"/>
    </source>
</evidence>
<evidence type="ECO:0000256" key="1">
    <source>
        <dbReference type="SAM" id="MobiDB-lite"/>
    </source>
</evidence>
<name>A0A0B5IX52_9VIRU</name>